<sequence length="397" mass="42992">MGLGQPSYNVKKTVGLSVEESGHSAVTSFGSEPAGNSNTNPPPEDASPLDFKEQLKSQPMRPAADAAAPEIHTTESSPTPVHRKQAKVEFPEVENLLVEWGLLPPVVTCEKCSVEQRFMCSVRVQLDGYTFQSPGSFRSKKEATRKAFHSFALAAEICQPGADEIGSTQAVKQYFAQRSQPCPKEKCGKEGKENAFSCSLTDVTCSLDYKGQGSSEGEARQAAFLNAFTKLSRLFSASGTPGALGVGDDQLTTLLKLTGQAEPVYSLKAQQYKASIQLKFSGYTLENKSTTNKKLARNYLSARILKMLGVDTDASTSGSPRNSLDEWFKGQKLPGPDFEELKEPLGVQVTFSAPFSCSSPDWKDTWAHAERSLVQELSARFTWNKEEGTAGSGSSSL</sequence>
<dbReference type="RefSeq" id="XP_042558790.1">
    <property type="nucleotide sequence ID" value="XM_042702856.1"/>
</dbReference>
<keyword evidence="2" id="KW-1185">Reference proteome</keyword>
<reference evidence="3" key="1">
    <citation type="submission" date="2025-08" db="UniProtKB">
        <authorList>
            <consortium name="RefSeq"/>
        </authorList>
    </citation>
    <scope>IDENTIFICATION</scope>
</reference>
<feature type="region of interest" description="Disordered" evidence="1">
    <location>
        <begin position="19"/>
        <end position="85"/>
    </location>
</feature>
<feature type="compositionally biased region" description="Polar residues" evidence="1">
    <location>
        <begin position="24"/>
        <end position="39"/>
    </location>
</feature>
<accession>A0A8M1K8G7</accession>
<organism evidence="2 3">
    <name type="scientific">Clupea harengus</name>
    <name type="common">Atlantic herring</name>
    <dbReference type="NCBI Taxonomy" id="7950"/>
    <lineage>
        <taxon>Eukaryota</taxon>
        <taxon>Metazoa</taxon>
        <taxon>Chordata</taxon>
        <taxon>Craniata</taxon>
        <taxon>Vertebrata</taxon>
        <taxon>Euteleostomi</taxon>
        <taxon>Actinopterygii</taxon>
        <taxon>Neopterygii</taxon>
        <taxon>Teleostei</taxon>
        <taxon>Clupei</taxon>
        <taxon>Clupeiformes</taxon>
        <taxon>Clupeoidei</taxon>
        <taxon>Clupeidae</taxon>
        <taxon>Clupea</taxon>
    </lineage>
</organism>
<gene>
    <name evidence="3" type="primary">LOC122128588</name>
</gene>
<dbReference type="AlphaFoldDB" id="A0A8M1K8G7"/>
<proteinExistence type="predicted"/>
<dbReference type="PANTHER" id="PTHR35083:SF1">
    <property type="entry name" value="RGD1565685 PROTEIN"/>
    <property type="match status" value="1"/>
</dbReference>
<evidence type="ECO:0000313" key="3">
    <source>
        <dbReference type="RefSeq" id="XP_042558790.1"/>
    </source>
</evidence>
<dbReference type="InterPro" id="IPR027897">
    <property type="entry name" value="DUF4559"/>
</dbReference>
<dbReference type="PANTHER" id="PTHR35083">
    <property type="entry name" value="RGD1565685 PROTEIN"/>
    <property type="match status" value="1"/>
</dbReference>
<dbReference type="KEGG" id="char:122128588"/>
<dbReference type="GeneID" id="122128588"/>
<name>A0A8M1K8G7_CLUHA</name>
<evidence type="ECO:0000256" key="1">
    <source>
        <dbReference type="SAM" id="MobiDB-lite"/>
    </source>
</evidence>
<protein>
    <submittedName>
        <fullName evidence="3">Uncharacterized protein LOC122128588</fullName>
    </submittedName>
</protein>
<evidence type="ECO:0000313" key="2">
    <source>
        <dbReference type="Proteomes" id="UP000515152"/>
    </source>
</evidence>
<dbReference type="Proteomes" id="UP000515152">
    <property type="component" value="Chromosome 21"/>
</dbReference>
<dbReference type="OrthoDB" id="9934809at2759"/>